<evidence type="ECO:0000256" key="2">
    <source>
        <dbReference type="SAM" id="SignalP"/>
    </source>
</evidence>
<organism evidence="3 4">
    <name type="scientific">Streptomyces venezuelae</name>
    <dbReference type="NCBI Taxonomy" id="54571"/>
    <lineage>
        <taxon>Bacteria</taxon>
        <taxon>Bacillati</taxon>
        <taxon>Actinomycetota</taxon>
        <taxon>Actinomycetes</taxon>
        <taxon>Kitasatosporales</taxon>
        <taxon>Streptomycetaceae</taxon>
        <taxon>Streptomyces</taxon>
    </lineage>
</organism>
<reference evidence="3 4" key="1">
    <citation type="submission" date="2018-05" db="EMBL/GenBank/DDBJ databases">
        <title>Streptomyces venezuelae.</title>
        <authorList>
            <person name="Kim W."/>
            <person name="Lee N."/>
            <person name="Cho B.-K."/>
        </authorList>
    </citation>
    <scope>NUCLEOTIDE SEQUENCE [LARGE SCALE GENOMIC DNA]</scope>
    <source>
        <strain evidence="3 4">ATCC 14584</strain>
    </source>
</reference>
<dbReference type="PROSITE" id="PS51257">
    <property type="entry name" value="PROKAR_LIPOPROTEIN"/>
    <property type="match status" value="1"/>
</dbReference>
<dbReference type="Proteomes" id="UP000322927">
    <property type="component" value="Chromosome"/>
</dbReference>
<feature type="region of interest" description="Disordered" evidence="1">
    <location>
        <begin position="167"/>
        <end position="198"/>
    </location>
</feature>
<evidence type="ECO:0000313" key="3">
    <source>
        <dbReference type="EMBL" id="QES37476.1"/>
    </source>
</evidence>
<protein>
    <recommendedName>
        <fullName evidence="5">Lipoprotein</fullName>
    </recommendedName>
</protein>
<evidence type="ECO:0000256" key="1">
    <source>
        <dbReference type="SAM" id="MobiDB-lite"/>
    </source>
</evidence>
<accession>A0A5P2C3Y0</accession>
<dbReference type="AlphaFoldDB" id="A0A5P2C3Y0"/>
<dbReference type="RefSeq" id="WP_150219701.1">
    <property type="nucleotide sequence ID" value="NZ_CP029192.1"/>
</dbReference>
<evidence type="ECO:0000313" key="4">
    <source>
        <dbReference type="Proteomes" id="UP000322927"/>
    </source>
</evidence>
<feature type="chain" id="PRO_5038511670" description="Lipoprotein" evidence="2">
    <location>
        <begin position="29"/>
        <end position="198"/>
    </location>
</feature>
<evidence type="ECO:0008006" key="5">
    <source>
        <dbReference type="Google" id="ProtNLM"/>
    </source>
</evidence>
<name>A0A5P2C3Y0_STRVZ</name>
<dbReference type="EMBL" id="CP029192">
    <property type="protein sequence ID" value="QES37476.1"/>
    <property type="molecule type" value="Genomic_DNA"/>
</dbReference>
<sequence>MSGRRARSLPLLTAACGAALLLITSCGSDIGTPAARAGEAKPSASGGDGGRFEVKCYGAFTDFEGTPPTGHPTVCPERPASRPTPTVTMTPRFDRSRGWRGPTCTPRDSRGVTRHGSLVTCLPNGDEHEWVWPAGPSEDQPCVDAGEWVIRTPLRSMVCRDGAWVREPLKNPAPAPSDTSKPRLHPPAGRWHTGVPGS</sequence>
<feature type="signal peptide" evidence="2">
    <location>
        <begin position="1"/>
        <end position="28"/>
    </location>
</feature>
<proteinExistence type="predicted"/>
<keyword evidence="2" id="KW-0732">Signal</keyword>
<dbReference type="OrthoDB" id="9822418at2"/>
<feature type="region of interest" description="Disordered" evidence="1">
    <location>
        <begin position="67"/>
        <end position="111"/>
    </location>
</feature>
<gene>
    <name evidence="3" type="ORF">DEJ48_32325</name>
</gene>